<dbReference type="EMBL" id="JAPHVQ010000005">
    <property type="protein sequence ID" value="MDE8034784.1"/>
    <property type="molecule type" value="Genomic_DNA"/>
</dbReference>
<organism evidence="2 3">
    <name type="scientific">Actinobacillus equuli subsp. equuli</name>
    <dbReference type="NCBI Taxonomy" id="202947"/>
    <lineage>
        <taxon>Bacteria</taxon>
        <taxon>Pseudomonadati</taxon>
        <taxon>Pseudomonadota</taxon>
        <taxon>Gammaproteobacteria</taxon>
        <taxon>Pasteurellales</taxon>
        <taxon>Pasteurellaceae</taxon>
        <taxon>Actinobacillus</taxon>
    </lineage>
</organism>
<dbReference type="InterPro" id="IPR002711">
    <property type="entry name" value="HNH"/>
</dbReference>
<keyword evidence="2" id="KW-0378">Hydrolase</keyword>
<keyword evidence="3" id="KW-1185">Reference proteome</keyword>
<keyword evidence="2" id="KW-0255">Endonuclease</keyword>
<reference evidence="2" key="1">
    <citation type="submission" date="2022-11" db="EMBL/GenBank/DDBJ databases">
        <authorList>
            <person name="Kamali M."/>
            <person name="Peak L."/>
            <person name="Go Y.Y."/>
            <person name="Balasuriya U.B.R."/>
            <person name="Carossino M."/>
        </authorList>
    </citation>
    <scope>NUCLEOTIDE SEQUENCE</scope>
    <source>
        <strain evidence="2">4524</strain>
    </source>
</reference>
<dbReference type="AlphaFoldDB" id="A0A9X4JDP0"/>
<evidence type="ECO:0000313" key="2">
    <source>
        <dbReference type="EMBL" id="MDE8034784.1"/>
    </source>
</evidence>
<dbReference type="GO" id="GO:0003676">
    <property type="term" value="F:nucleic acid binding"/>
    <property type="evidence" value="ECO:0007669"/>
    <property type="project" value="InterPro"/>
</dbReference>
<feature type="domain" description="HNH" evidence="1">
    <location>
        <begin position="63"/>
        <end position="114"/>
    </location>
</feature>
<name>A0A9X4JDP0_ACTEU</name>
<evidence type="ECO:0000259" key="1">
    <source>
        <dbReference type="Pfam" id="PF01844"/>
    </source>
</evidence>
<gene>
    <name evidence="2" type="ORF">OQ257_06345</name>
</gene>
<dbReference type="GO" id="GO:0004519">
    <property type="term" value="F:endonuclease activity"/>
    <property type="evidence" value="ECO:0007669"/>
    <property type="project" value="UniProtKB-KW"/>
</dbReference>
<evidence type="ECO:0000313" key="3">
    <source>
        <dbReference type="Proteomes" id="UP001142444"/>
    </source>
</evidence>
<dbReference type="RefSeq" id="WP_275217873.1">
    <property type="nucleotide sequence ID" value="NZ_JAPHVQ010000005.1"/>
</dbReference>
<sequence>MDYRVSKYENKTFSEVKNDKKSLSNNIDGNVLNENNKGNHYRKISNKSSPYYKDFQRIYNKKCAYCGINIEINNASLYEIDHFFCKSIYSNKHEIEHIDNLIFSCKTCNQSKKDFDIKNICSLVHPDGDSISNVFIRGTYYEILVSKEYKNENICKYFAKMKFDSKFRKLDFLLLNLFHMKNINIDARKKEAISKLYLKLLELRNSEPSLK</sequence>
<dbReference type="Pfam" id="PF01844">
    <property type="entry name" value="HNH"/>
    <property type="match status" value="1"/>
</dbReference>
<dbReference type="Gene3D" id="1.10.30.50">
    <property type="match status" value="1"/>
</dbReference>
<accession>A0A9X4JDP0</accession>
<protein>
    <submittedName>
        <fullName evidence="2">HNH endonuclease</fullName>
    </submittedName>
</protein>
<dbReference type="Proteomes" id="UP001142444">
    <property type="component" value="Unassembled WGS sequence"/>
</dbReference>
<keyword evidence="2" id="KW-0540">Nuclease</keyword>
<proteinExistence type="predicted"/>
<dbReference type="GO" id="GO:0008270">
    <property type="term" value="F:zinc ion binding"/>
    <property type="evidence" value="ECO:0007669"/>
    <property type="project" value="InterPro"/>
</dbReference>
<comment type="caution">
    <text evidence="2">The sequence shown here is derived from an EMBL/GenBank/DDBJ whole genome shotgun (WGS) entry which is preliminary data.</text>
</comment>
<reference evidence="2" key="2">
    <citation type="journal article" date="2023" name="Pathogens">
        <title>Pathological Features and Genomic Characterization of an Actinobacillus equuli subsp. equuli Bearing Unique Virulence-Associated Genes from an Adult Horse with Pleuropneumonia.</title>
        <authorList>
            <person name="Kamali M."/>
            <person name="Carossino M."/>
            <person name="Del Piero F."/>
            <person name="Peak L."/>
            <person name="Mitchell M.S."/>
            <person name="Willette J."/>
            <person name="Baker R."/>
            <person name="Li F."/>
            <person name="Kenez A."/>
            <person name="Balasuriya U.B.R."/>
            <person name="Go Y.Y."/>
        </authorList>
    </citation>
    <scope>NUCLEOTIDE SEQUENCE</scope>
    <source>
        <strain evidence="2">4524</strain>
    </source>
</reference>